<dbReference type="AlphaFoldDB" id="A0A0K8TTZ7"/>
<reference evidence="9" key="1">
    <citation type="journal article" date="2015" name="Insect Biochem. Mol. Biol.">
        <title>An insight into the sialome of the horse fly, Tabanus bromius.</title>
        <authorList>
            <person name="Ribeiro J.M."/>
            <person name="Kazimirova M."/>
            <person name="Takac P."/>
            <person name="Andersen J.F."/>
            <person name="Francischetti I.M."/>
        </authorList>
    </citation>
    <scope>NUCLEOTIDE SEQUENCE</scope>
</reference>
<feature type="coiled-coil region" evidence="6">
    <location>
        <begin position="382"/>
        <end position="495"/>
    </location>
</feature>
<keyword evidence="3" id="KW-0963">Cytoplasm</keyword>
<dbReference type="GO" id="GO:0005794">
    <property type="term" value="C:Golgi apparatus"/>
    <property type="evidence" value="ECO:0007669"/>
    <property type="project" value="TreeGrafter"/>
</dbReference>
<evidence type="ECO:0000259" key="8">
    <source>
        <dbReference type="PROSITE" id="PS50913"/>
    </source>
</evidence>
<feature type="compositionally biased region" description="Polar residues" evidence="7">
    <location>
        <begin position="59"/>
        <end position="69"/>
    </location>
</feature>
<evidence type="ECO:0000256" key="3">
    <source>
        <dbReference type="ARBA" id="ARBA00022490"/>
    </source>
</evidence>
<evidence type="ECO:0000256" key="5">
    <source>
        <dbReference type="ARBA" id="ARBA00023136"/>
    </source>
</evidence>
<evidence type="ECO:0000256" key="7">
    <source>
        <dbReference type="SAM" id="MobiDB-lite"/>
    </source>
</evidence>
<feature type="coiled-coil region" evidence="6">
    <location>
        <begin position="576"/>
        <end position="603"/>
    </location>
</feature>
<feature type="domain" description="GRIP" evidence="8">
    <location>
        <begin position="604"/>
        <end position="654"/>
    </location>
</feature>
<keyword evidence="4 6" id="KW-0175">Coiled coil</keyword>
<evidence type="ECO:0000256" key="4">
    <source>
        <dbReference type="ARBA" id="ARBA00023054"/>
    </source>
</evidence>
<dbReference type="SMART" id="SM00755">
    <property type="entry name" value="Grip"/>
    <property type="match status" value="1"/>
</dbReference>
<accession>A0A0K8TTZ7</accession>
<evidence type="ECO:0000256" key="6">
    <source>
        <dbReference type="SAM" id="Coils"/>
    </source>
</evidence>
<dbReference type="Gene3D" id="1.10.220.60">
    <property type="entry name" value="GRIP domain"/>
    <property type="match status" value="1"/>
</dbReference>
<organism evidence="9">
    <name type="scientific">Tabanus bromius</name>
    <name type="common">Band-eyed brown horse fly</name>
    <dbReference type="NCBI Taxonomy" id="304241"/>
    <lineage>
        <taxon>Eukaryota</taxon>
        <taxon>Metazoa</taxon>
        <taxon>Ecdysozoa</taxon>
        <taxon>Arthropoda</taxon>
        <taxon>Hexapoda</taxon>
        <taxon>Insecta</taxon>
        <taxon>Pterygota</taxon>
        <taxon>Neoptera</taxon>
        <taxon>Endopterygota</taxon>
        <taxon>Diptera</taxon>
        <taxon>Brachycera</taxon>
        <taxon>Tabanomorpha</taxon>
        <taxon>Tabanoidea</taxon>
        <taxon>Tabanidae</taxon>
        <taxon>Tabanus</taxon>
    </lineage>
</organism>
<dbReference type="PANTHER" id="PTHR23157">
    <property type="entry name" value="GRIP AND COILED-COIL DOMAIN-CONTAINING PROTEIN 1"/>
    <property type="match status" value="1"/>
</dbReference>
<dbReference type="PANTHER" id="PTHR23157:SF25">
    <property type="entry name" value="GRIP AND COILED-COIL DOMAIN-CONTAINING PROTEIN 1"/>
    <property type="match status" value="1"/>
</dbReference>
<protein>
    <submittedName>
        <fullName evidence="9">Putative myosin-11</fullName>
    </submittedName>
</protein>
<sequence>MEKTVRSLESTINSQKEQLSRYEARLKDVVAAYKGLLKEKEALESSLAAVTAVKEPPADTQSTTPQKNAENSRRPSSNEDNLQLQMATLMNSLATLSAEKSRMEASFQADKKQLRIEIGQKDKHIKELQMKIKELDEQHAIELQNMKSNMIVERHDREKEGNDHMIMIRELQKLYADERHLKENLEMQLNDLKAQFSSSGDSEYKLREVSLELKQAKEKLKQYEAKKSNSTHDNSGILQQLQSEMQHLKQQHAIAIKTEQKRAFMAEERNKKLAALHEDRVANLEARLAELSSTVGTYDRLRQQDQENIQKLKEKIVQLATDDNKNVQKEVESKKLDVSAIVEEIMKLKKVLIVENARCDNPIDVNKIFNADTDHTQCLSDYAKLKTEIDDTKTKNRELTQINEEQRRHIKTLQEKVKVLNSNIDEQELELKAHSEKLASTLKQEKAKWKELTNSLENDYRTKLMSLEHQLQKQRDRSLQLLEEKEQEIKALKTSFEIFVPHQNYQSNDGEEDKSRKSSVSHLNSVLNANGATASSHIGENCHMLHYAHELARKDVEIAALRKSKYSAESALRQALQDKVTAQEILNDKIMRLEEQVDRLERCKTREGANLEYLKNVILSFLQTRDAEGKKHMINAIGAVLQFNPSELKAINNLFHKK</sequence>
<dbReference type="InterPro" id="IPR051952">
    <property type="entry name" value="Golgi-autophagy_related"/>
</dbReference>
<dbReference type="InterPro" id="IPR000237">
    <property type="entry name" value="GRIP_dom"/>
</dbReference>
<dbReference type="Pfam" id="PF01465">
    <property type="entry name" value="GRIP"/>
    <property type="match status" value="1"/>
</dbReference>
<feature type="coiled-coil region" evidence="6">
    <location>
        <begin position="79"/>
        <end position="322"/>
    </location>
</feature>
<keyword evidence="5" id="KW-0472">Membrane</keyword>
<dbReference type="EMBL" id="GDAI01000005">
    <property type="protein sequence ID" value="JAI17598.1"/>
    <property type="molecule type" value="mRNA"/>
</dbReference>
<dbReference type="PROSITE" id="PS50913">
    <property type="entry name" value="GRIP"/>
    <property type="match status" value="1"/>
</dbReference>
<feature type="region of interest" description="Disordered" evidence="7">
    <location>
        <begin position="51"/>
        <end position="79"/>
    </location>
</feature>
<feature type="coiled-coil region" evidence="6">
    <location>
        <begin position="5"/>
        <end position="39"/>
    </location>
</feature>
<proteinExistence type="evidence at transcript level"/>
<evidence type="ECO:0000313" key="9">
    <source>
        <dbReference type="EMBL" id="JAI17598.1"/>
    </source>
</evidence>
<evidence type="ECO:0000256" key="2">
    <source>
        <dbReference type="ARBA" id="ARBA00004496"/>
    </source>
</evidence>
<evidence type="ECO:0000256" key="1">
    <source>
        <dbReference type="ARBA" id="ARBA00004184"/>
    </source>
</evidence>
<comment type="subcellular location">
    <subcellularLocation>
        <location evidence="2">Cytoplasm</location>
    </subcellularLocation>
    <subcellularLocation>
        <location evidence="1">Endomembrane system</location>
        <topology evidence="1">Peripheral membrane protein</topology>
    </subcellularLocation>
</comment>
<name>A0A0K8TTZ7_TABBR</name>